<sequence length="100" mass="11162">MKKTTKILATALLSFCILIPVLKTLGYDLPLDRSCETPEWKFWGESTGCAWQASNGHIANTLPDGKSCCAIRTHAQYYIGIKFNEWQSCDPIPCPENVNP</sequence>
<evidence type="ECO:0000313" key="2">
    <source>
        <dbReference type="Proteomes" id="UP000282832"/>
    </source>
</evidence>
<evidence type="ECO:0000313" key="1">
    <source>
        <dbReference type="EMBL" id="RVU23350.1"/>
    </source>
</evidence>
<gene>
    <name evidence="1" type="ORF">EOJ36_11505</name>
</gene>
<dbReference type="RefSeq" id="WP_127805521.1">
    <property type="nucleotide sequence ID" value="NZ_SACY01000006.1"/>
</dbReference>
<organism evidence="1 2">
    <name type="scientific">Sandaracinomonas limnophila</name>
    <dbReference type="NCBI Taxonomy" id="1862386"/>
    <lineage>
        <taxon>Bacteria</taxon>
        <taxon>Pseudomonadati</taxon>
        <taxon>Bacteroidota</taxon>
        <taxon>Cytophagia</taxon>
        <taxon>Cytophagales</taxon>
        <taxon>Flectobacillaceae</taxon>
        <taxon>Sandaracinomonas</taxon>
    </lineage>
</organism>
<accession>A0A437PM44</accession>
<dbReference type="Proteomes" id="UP000282832">
    <property type="component" value="Unassembled WGS sequence"/>
</dbReference>
<reference evidence="1 2" key="1">
    <citation type="submission" date="2019-01" db="EMBL/GenBank/DDBJ databases">
        <authorList>
            <person name="Chen W.-M."/>
        </authorList>
    </citation>
    <scope>NUCLEOTIDE SEQUENCE [LARGE SCALE GENOMIC DNA]</scope>
    <source>
        <strain evidence="1 2">FSY-15</strain>
    </source>
</reference>
<dbReference type="AlphaFoldDB" id="A0A437PM44"/>
<proteinExistence type="predicted"/>
<comment type="caution">
    <text evidence="1">The sequence shown here is derived from an EMBL/GenBank/DDBJ whole genome shotgun (WGS) entry which is preliminary data.</text>
</comment>
<dbReference type="EMBL" id="SACY01000006">
    <property type="protein sequence ID" value="RVU23350.1"/>
    <property type="molecule type" value="Genomic_DNA"/>
</dbReference>
<keyword evidence="2" id="KW-1185">Reference proteome</keyword>
<protein>
    <submittedName>
        <fullName evidence="1">Uncharacterized protein</fullName>
    </submittedName>
</protein>
<name>A0A437PM44_9BACT</name>
<dbReference type="OrthoDB" id="9984325at2"/>